<keyword evidence="3" id="KW-1185">Reference proteome</keyword>
<dbReference type="InterPro" id="IPR036291">
    <property type="entry name" value="NAD(P)-bd_dom_sf"/>
</dbReference>
<protein>
    <submittedName>
        <fullName evidence="2">3-oxoacyl-(Acyl-carrier protein) reductase</fullName>
    </submittedName>
</protein>
<evidence type="ECO:0000256" key="1">
    <source>
        <dbReference type="SAM" id="MobiDB-lite"/>
    </source>
</evidence>
<reference evidence="2 3" key="1">
    <citation type="submission" date="2020-04" db="EMBL/GenBank/DDBJ databases">
        <title>Plant growth promoting and environmental Bacillus: genomic and epigenetic comparison.</title>
        <authorList>
            <person name="Reva O.N."/>
            <person name="Lutz S."/>
            <person name="Ahrens C.H."/>
        </authorList>
    </citation>
    <scope>NUCLEOTIDE SEQUENCE [LARGE SCALE GENOMIC DNA]</scope>
    <source>
        <strain evidence="2 3">UCMB5075</strain>
    </source>
</reference>
<evidence type="ECO:0000313" key="3">
    <source>
        <dbReference type="Proteomes" id="UP000501048"/>
    </source>
</evidence>
<proteinExistence type="predicted"/>
<evidence type="ECO:0000313" key="2">
    <source>
        <dbReference type="EMBL" id="QJC95109.1"/>
    </source>
</evidence>
<gene>
    <name evidence="2" type="ORF">HC660_06050</name>
</gene>
<accession>A0ABX6LT94</accession>
<name>A0ABX6LT94_BACMO</name>
<organism evidence="2 3">
    <name type="scientific">Bacillus mojavensis</name>
    <dbReference type="NCBI Taxonomy" id="72360"/>
    <lineage>
        <taxon>Bacteria</taxon>
        <taxon>Bacillati</taxon>
        <taxon>Bacillota</taxon>
        <taxon>Bacilli</taxon>
        <taxon>Bacillales</taxon>
        <taxon>Bacillaceae</taxon>
        <taxon>Bacillus</taxon>
    </lineage>
</organism>
<dbReference type="SUPFAM" id="SSF51735">
    <property type="entry name" value="NAD(P)-binding Rossmann-fold domains"/>
    <property type="match status" value="1"/>
</dbReference>
<feature type="region of interest" description="Disordered" evidence="1">
    <location>
        <begin position="35"/>
        <end position="54"/>
    </location>
</feature>
<dbReference type="Proteomes" id="UP000501048">
    <property type="component" value="Chromosome"/>
</dbReference>
<dbReference type="EMBL" id="CP051464">
    <property type="protein sequence ID" value="QJC95109.1"/>
    <property type="molecule type" value="Genomic_DNA"/>
</dbReference>
<sequence length="54" mass="5814">MSPAYSVYAGTKGAVEQFARQLAKELAGNKSPLMRLHKGQRTPGCFMQAKPSSS</sequence>